<dbReference type="KEGG" id="salj:SMD11_7051"/>
<protein>
    <recommendedName>
        <fullName evidence="4">Protein-L-isoaspartate O-methyltransferase</fullName>
        <ecNumber evidence="3">2.1.1.77</ecNumber>
    </recommendedName>
    <alternativeName>
        <fullName evidence="11">L-isoaspartyl protein carboxyl methyltransferase</fullName>
    </alternativeName>
    <alternativeName>
        <fullName evidence="9">Protein L-isoaspartyl methyltransferase</fullName>
    </alternativeName>
    <alternativeName>
        <fullName evidence="10">Protein-beta-aspartate methyltransferase</fullName>
    </alternativeName>
</protein>
<keyword evidence="7" id="KW-0808">Transferase</keyword>
<evidence type="ECO:0000256" key="11">
    <source>
        <dbReference type="ARBA" id="ARBA00031350"/>
    </source>
</evidence>
<name>A0A1Z2LE95_9ACTN</name>
<dbReference type="Pfam" id="PF01135">
    <property type="entry name" value="PCMT"/>
    <property type="match status" value="1"/>
</dbReference>
<evidence type="ECO:0000256" key="4">
    <source>
        <dbReference type="ARBA" id="ARBA00013346"/>
    </source>
</evidence>
<evidence type="ECO:0000256" key="6">
    <source>
        <dbReference type="ARBA" id="ARBA00022603"/>
    </source>
</evidence>
<keyword evidence="6" id="KW-0489">Methyltransferase</keyword>
<evidence type="ECO:0000256" key="10">
    <source>
        <dbReference type="ARBA" id="ARBA00031323"/>
    </source>
</evidence>
<reference evidence="12 13" key="1">
    <citation type="submission" date="2017-06" db="EMBL/GenBank/DDBJ databases">
        <title>Streptomyces albireticuli Genome sequencing and assembly.</title>
        <authorList>
            <person name="Wang Y."/>
            <person name="Du B."/>
            <person name="Ding Y."/>
            <person name="Liu H."/>
            <person name="Hou Q."/>
            <person name="Liu K."/>
            <person name="Yao L."/>
            <person name="Wang C."/>
        </authorList>
    </citation>
    <scope>NUCLEOTIDE SEQUENCE [LARGE SCALE GENOMIC DNA]</scope>
    <source>
        <strain evidence="12 13">MDJK11</strain>
    </source>
</reference>
<evidence type="ECO:0000313" key="13">
    <source>
        <dbReference type="Proteomes" id="UP000195755"/>
    </source>
</evidence>
<gene>
    <name evidence="12" type="ORF">SMD11_7051</name>
</gene>
<dbReference type="InterPro" id="IPR029063">
    <property type="entry name" value="SAM-dependent_MTases_sf"/>
</dbReference>
<proteinExistence type="inferred from homology"/>
<dbReference type="Gene3D" id="3.40.50.150">
    <property type="entry name" value="Vaccinia Virus protein VP39"/>
    <property type="match status" value="1"/>
</dbReference>
<dbReference type="PROSITE" id="PS01279">
    <property type="entry name" value="PCMT"/>
    <property type="match status" value="1"/>
</dbReference>
<dbReference type="OrthoDB" id="5143400at2"/>
<evidence type="ECO:0000256" key="1">
    <source>
        <dbReference type="ARBA" id="ARBA00004496"/>
    </source>
</evidence>
<sequence length="294" mass="31986">MSSSKPSLVLSMLTDLDPRPGDRVLEVGAGTGWNAGLFAHRLGARNVTTIDIDPSVVRTARAALHSLSLPVEVLCGDGYAGVPARAPYDRIVATCGLRQVPFAWVEQTRPGGIILLPWGTDFSSTEGTARLAVSDDGASASGPFTGLVEFMRMRAQRLEPDTHDAYVTEDSKQDAVASTTSLAPEVFADYSPAAFAIGLRVHAMTYRRGPKEDGAHPLWLLSLTDRSWACAIFRGNQDSHTVYQSGQRRLWDEVEAAHTWWAEQGRPGCTRFGLRVDADGQQAWLDDPGNHVRQ</sequence>
<evidence type="ECO:0000313" key="12">
    <source>
        <dbReference type="EMBL" id="ARZ72627.1"/>
    </source>
</evidence>
<dbReference type="GO" id="GO:0004719">
    <property type="term" value="F:protein-L-isoaspartate (D-aspartate) O-methyltransferase activity"/>
    <property type="evidence" value="ECO:0007669"/>
    <property type="project" value="UniProtKB-EC"/>
</dbReference>
<dbReference type="EMBL" id="CP021744">
    <property type="protein sequence ID" value="ARZ72627.1"/>
    <property type="molecule type" value="Genomic_DNA"/>
</dbReference>
<organism evidence="12 13">
    <name type="scientific">Streptomyces albireticuli</name>
    <dbReference type="NCBI Taxonomy" id="1940"/>
    <lineage>
        <taxon>Bacteria</taxon>
        <taxon>Bacillati</taxon>
        <taxon>Actinomycetota</taxon>
        <taxon>Actinomycetes</taxon>
        <taxon>Kitasatosporales</taxon>
        <taxon>Streptomycetaceae</taxon>
        <taxon>Streptomyces</taxon>
    </lineage>
</organism>
<comment type="subcellular location">
    <subcellularLocation>
        <location evidence="1">Cytoplasm</location>
    </subcellularLocation>
</comment>
<dbReference type="AlphaFoldDB" id="A0A1Z2LE95"/>
<dbReference type="PANTHER" id="PTHR11579:SF0">
    <property type="entry name" value="PROTEIN-L-ISOASPARTATE(D-ASPARTATE) O-METHYLTRANSFERASE"/>
    <property type="match status" value="1"/>
</dbReference>
<dbReference type="GO" id="GO:0032259">
    <property type="term" value="P:methylation"/>
    <property type="evidence" value="ECO:0007669"/>
    <property type="project" value="UniProtKB-KW"/>
</dbReference>
<dbReference type="InterPro" id="IPR000682">
    <property type="entry name" value="PCMT"/>
</dbReference>
<dbReference type="RefSeq" id="WP_087930191.1">
    <property type="nucleotide sequence ID" value="NZ_CP021744.1"/>
</dbReference>
<dbReference type="PANTHER" id="PTHR11579">
    <property type="entry name" value="PROTEIN-L-ISOASPARTATE O-METHYLTRANSFERASE"/>
    <property type="match status" value="1"/>
</dbReference>
<dbReference type="GO" id="GO:0005737">
    <property type="term" value="C:cytoplasm"/>
    <property type="evidence" value="ECO:0007669"/>
    <property type="project" value="UniProtKB-SubCell"/>
</dbReference>
<evidence type="ECO:0000256" key="8">
    <source>
        <dbReference type="ARBA" id="ARBA00022691"/>
    </source>
</evidence>
<keyword evidence="8" id="KW-0949">S-adenosyl-L-methionine</keyword>
<dbReference type="CDD" id="cd02440">
    <property type="entry name" value="AdoMet_MTases"/>
    <property type="match status" value="1"/>
</dbReference>
<comment type="similarity">
    <text evidence="2">Belongs to the methyltransferase superfamily. L-isoaspartyl/D-aspartyl protein methyltransferase family.</text>
</comment>
<dbReference type="Proteomes" id="UP000195755">
    <property type="component" value="Chromosome"/>
</dbReference>
<accession>A0A1Z2LE95</accession>
<keyword evidence="5" id="KW-0963">Cytoplasm</keyword>
<evidence type="ECO:0000256" key="3">
    <source>
        <dbReference type="ARBA" id="ARBA00011890"/>
    </source>
</evidence>
<evidence type="ECO:0000256" key="9">
    <source>
        <dbReference type="ARBA" id="ARBA00030757"/>
    </source>
</evidence>
<evidence type="ECO:0000256" key="5">
    <source>
        <dbReference type="ARBA" id="ARBA00022490"/>
    </source>
</evidence>
<evidence type="ECO:0000256" key="2">
    <source>
        <dbReference type="ARBA" id="ARBA00005369"/>
    </source>
</evidence>
<evidence type="ECO:0000256" key="7">
    <source>
        <dbReference type="ARBA" id="ARBA00022679"/>
    </source>
</evidence>
<dbReference type="SUPFAM" id="SSF53335">
    <property type="entry name" value="S-adenosyl-L-methionine-dependent methyltransferases"/>
    <property type="match status" value="1"/>
</dbReference>
<dbReference type="EC" id="2.1.1.77" evidence="3"/>